<dbReference type="PATRIC" id="fig|741277.3.peg.1890"/>
<organism evidence="2 3">
    <name type="scientific">Fischerella thermalis JSC-11</name>
    <dbReference type="NCBI Taxonomy" id="741277"/>
    <lineage>
        <taxon>Bacteria</taxon>
        <taxon>Bacillati</taxon>
        <taxon>Cyanobacteriota</taxon>
        <taxon>Cyanophyceae</taxon>
        <taxon>Nostocales</taxon>
        <taxon>Hapalosiphonaceae</taxon>
        <taxon>Fischerella</taxon>
    </lineage>
</organism>
<protein>
    <recommendedName>
        <fullName evidence="1">General stress protein 17M-like domain-containing protein</fullName>
    </recommendedName>
</protein>
<dbReference type="AlphaFoldDB" id="G6FSD5"/>
<reference evidence="2 3" key="1">
    <citation type="submission" date="2011-09" db="EMBL/GenBank/DDBJ databases">
        <title>The draft genome of Fischerella sp. JSC-11.</title>
        <authorList>
            <consortium name="US DOE Joint Genome Institute (JGI-PGF)"/>
            <person name="Lucas S."/>
            <person name="Han J."/>
            <person name="Lapidus A."/>
            <person name="Cheng J.-F."/>
            <person name="Goodwin L."/>
            <person name="Pitluck S."/>
            <person name="Peters L."/>
            <person name="Land M.L."/>
            <person name="Hauser L."/>
            <person name="Sarkisova S."/>
            <person name="Bryant D.A."/>
            <person name="Brown I."/>
            <person name="Woyke T.J."/>
        </authorList>
    </citation>
    <scope>NUCLEOTIDE SEQUENCE [LARGE SCALE GENOMIC DNA]</scope>
    <source>
        <strain evidence="2 3">JSC-11</strain>
    </source>
</reference>
<name>G6FSD5_9CYAN</name>
<accession>G6FSD5</accession>
<dbReference type="Proteomes" id="UP000004344">
    <property type="component" value="Unassembled WGS sequence"/>
</dbReference>
<keyword evidence="3" id="KW-1185">Reference proteome</keyword>
<evidence type="ECO:0000313" key="3">
    <source>
        <dbReference type="Proteomes" id="UP000004344"/>
    </source>
</evidence>
<proteinExistence type="predicted"/>
<dbReference type="RefSeq" id="WP_009756877.1">
    <property type="nucleotide sequence ID" value="NZ_AGIZ01000005.1"/>
</dbReference>
<feature type="domain" description="General stress protein 17M-like" evidence="1">
    <location>
        <begin position="10"/>
        <end position="91"/>
    </location>
</feature>
<comment type="caution">
    <text evidence="2">The sequence shown here is derived from an EMBL/GenBank/DDBJ whole genome shotgun (WGS) entry which is preliminary data.</text>
</comment>
<dbReference type="EMBL" id="AGIZ01000005">
    <property type="protein sequence ID" value="EHC15120.1"/>
    <property type="molecule type" value="Genomic_DNA"/>
</dbReference>
<dbReference type="GeneID" id="35796110"/>
<dbReference type="PANTHER" id="PTHR36109:SF2">
    <property type="entry name" value="MEMBRANE PROTEIN"/>
    <property type="match status" value="1"/>
</dbReference>
<evidence type="ECO:0000313" key="2">
    <source>
        <dbReference type="EMBL" id="EHC15120.1"/>
    </source>
</evidence>
<dbReference type="InterPro" id="IPR052948">
    <property type="entry name" value="Low_temp-induced_all0457"/>
</dbReference>
<dbReference type="PANTHER" id="PTHR36109">
    <property type="entry name" value="MEMBRANE PROTEIN-RELATED"/>
    <property type="match status" value="1"/>
</dbReference>
<dbReference type="InterPro" id="IPR025889">
    <property type="entry name" value="GSP17M-like_dom"/>
</dbReference>
<gene>
    <name evidence="2" type="ORF">FJSC11DRAFT_2031</name>
</gene>
<dbReference type="Pfam" id="PF11181">
    <property type="entry name" value="YflT"/>
    <property type="match status" value="1"/>
</dbReference>
<evidence type="ECO:0000259" key="1">
    <source>
        <dbReference type="Pfam" id="PF11181"/>
    </source>
</evidence>
<sequence>MALVQRKYAVGIFPNHQAVEQALNELKEAGLSLDKVSVIAKNQNGERKDQLAGADISNSIASKAGEVATVGAIAGGAAGSILGLFEGLVALSIPGVGPVIVAGAFLANTLLGSGLGAAGGGLIGALVGWGVPGEQARFYSEQVSQGNYLVIVKGTESELHLIQSIFATKDIQDWRVF</sequence>